<evidence type="ECO:0000313" key="2">
    <source>
        <dbReference type="EMBL" id="RLY00994.1"/>
    </source>
</evidence>
<name>A0A3L9DJK9_9STRE</name>
<reference evidence="2 3" key="1">
    <citation type="submission" date="2018-10" db="EMBL/GenBank/DDBJ databases">
        <title>Streptococcus hillyeri sp. nov., isolated from equine tracheal sample.</title>
        <authorList>
            <person name="Macfadyen A.C."/>
            <person name="Waller A."/>
            <person name="Paterson G.K."/>
        </authorList>
    </citation>
    <scope>NUCLEOTIDE SEQUENCE [LARGE SCALE GENOMIC DNA]</scope>
    <source>
        <strain evidence="2 3">28462</strain>
    </source>
</reference>
<dbReference type="InterPro" id="IPR036465">
    <property type="entry name" value="vWFA_dom_sf"/>
</dbReference>
<evidence type="ECO:0000256" key="1">
    <source>
        <dbReference type="SAM" id="MobiDB-lite"/>
    </source>
</evidence>
<gene>
    <name evidence="2" type="ORF">EAF07_10375</name>
</gene>
<dbReference type="EMBL" id="RCVM01000043">
    <property type="protein sequence ID" value="RLY00994.1"/>
    <property type="molecule type" value="Genomic_DNA"/>
</dbReference>
<feature type="compositionally biased region" description="Acidic residues" evidence="1">
    <location>
        <begin position="548"/>
        <end position="558"/>
    </location>
</feature>
<dbReference type="SUPFAM" id="SSF53300">
    <property type="entry name" value="vWA-like"/>
    <property type="match status" value="1"/>
</dbReference>
<proteinExistence type="predicted"/>
<organism evidence="2 3">
    <name type="scientific">Streptococcus hillyeri</name>
    <dbReference type="NCBI Taxonomy" id="2282420"/>
    <lineage>
        <taxon>Bacteria</taxon>
        <taxon>Bacillati</taxon>
        <taxon>Bacillota</taxon>
        <taxon>Bacilli</taxon>
        <taxon>Lactobacillales</taxon>
        <taxon>Streptococcaceae</taxon>
        <taxon>Streptococcus</taxon>
    </lineage>
</organism>
<dbReference type="Proteomes" id="UP000279194">
    <property type="component" value="Unassembled WGS sequence"/>
</dbReference>
<accession>A0A3L9DJK9</accession>
<protein>
    <submittedName>
        <fullName evidence="2">Uncharacterized protein</fullName>
    </submittedName>
</protein>
<feature type="non-terminal residue" evidence="2">
    <location>
        <position position="581"/>
    </location>
</feature>
<keyword evidence="3" id="KW-1185">Reference proteome</keyword>
<comment type="caution">
    <text evidence="2">The sequence shown here is derived from an EMBL/GenBank/DDBJ whole genome shotgun (WGS) entry which is preliminary data.</text>
</comment>
<sequence length="581" mass="64340">MLSLLATLGLLFPMLLNLVGGIVVTATTSIGNVSTTTTAPKVTQEGCAIKIETTEKVEWKLPRQPIDLVIIQDASGSFEETMPKIKTALKTLTSPVDEKDYDSDEPRLVFTSDPDTSDRVMLTAYRGLDKERLFDSNVRVTNAPTGFRVNGNYGWQKVTVDATEFGFFDEYVDERGAVKDFYPAGAYNYRLRRYITREESSNVNLNGAYAYGYYVYGGGKYNITGADSNFTTLHSTEDIGGANYTFNKSSFLKSKSDIESEIDKIRTGGGTPTVPAIEDTLEQYNALKNTGFNQKTFEEQGRKTVFLLITDGVANGYRDPNSSDKTVYFDSSLFRRYTLANDWNTGGKLPEASQNFMKRAEELRQAGEVLKNAAGDNGKVVVGFWEDLTKFETEYGYLHAYRNAFGTPEAKNTLPGSISDNKSVQEVFSAALHSVASPDEVLPNGKPATYYVNEQNDVDVFAKKVLDSVTAAMVKENVNGEFEVTEGYKVESVTINGKKVVETVKDDTKEIPGTVKQEGRKVTISVPESVFNPGDNKFDYELKRTEEAENLDEADETEPPANYTPPKVEREVGQLVGTFKV</sequence>
<dbReference type="Gene3D" id="3.40.50.410">
    <property type="entry name" value="von Willebrand factor, type A domain"/>
    <property type="match status" value="1"/>
</dbReference>
<dbReference type="AlphaFoldDB" id="A0A3L9DJK9"/>
<feature type="region of interest" description="Disordered" evidence="1">
    <location>
        <begin position="545"/>
        <end position="566"/>
    </location>
</feature>
<evidence type="ECO:0000313" key="3">
    <source>
        <dbReference type="Proteomes" id="UP000279194"/>
    </source>
</evidence>